<sequence length="38" mass="4639">MLHSLNDQPIRGSMIFWIFCRLRLEGRNSRRYPNMRSS</sequence>
<dbReference type="HOGENOM" id="CLU_3326707_0_0_4"/>
<gene>
    <name evidence="1" type="ORF">LT85_0526</name>
</gene>
<dbReference type="Proteomes" id="UP000030302">
    <property type="component" value="Chromosome"/>
</dbReference>
<dbReference type="KEGG" id="care:LT85_0526"/>
<protein>
    <submittedName>
        <fullName evidence="1">Uncharacterized protein</fullName>
    </submittedName>
</protein>
<accession>A0A0A1F577</accession>
<evidence type="ECO:0000313" key="2">
    <source>
        <dbReference type="Proteomes" id="UP000030302"/>
    </source>
</evidence>
<proteinExistence type="predicted"/>
<keyword evidence="2" id="KW-1185">Reference proteome</keyword>
<reference evidence="2" key="1">
    <citation type="journal article" date="2014" name="Soil Biol. Biochem.">
        <title>Structure and function of bacterial communities in ageing soils: Insights from the Mendocino ecological staircase.</title>
        <authorList>
            <person name="Uroz S."/>
            <person name="Tech J.J."/>
            <person name="Sawaya N.A."/>
            <person name="Frey-Klett P."/>
            <person name="Leveau J.H.J."/>
        </authorList>
    </citation>
    <scope>NUCLEOTIDE SEQUENCE [LARGE SCALE GENOMIC DNA]</scope>
    <source>
        <strain evidence="2">Cal35</strain>
    </source>
</reference>
<dbReference type="STRING" id="279058.LT85_0526"/>
<name>A0A0A1F577_9BURK</name>
<organism evidence="1 2">
    <name type="scientific">Collimonas arenae</name>
    <dbReference type="NCBI Taxonomy" id="279058"/>
    <lineage>
        <taxon>Bacteria</taxon>
        <taxon>Pseudomonadati</taxon>
        <taxon>Pseudomonadota</taxon>
        <taxon>Betaproteobacteria</taxon>
        <taxon>Burkholderiales</taxon>
        <taxon>Oxalobacteraceae</taxon>
        <taxon>Collimonas</taxon>
    </lineage>
</organism>
<dbReference type="EMBL" id="CP009962">
    <property type="protein sequence ID" value="AIY39686.1"/>
    <property type="molecule type" value="Genomic_DNA"/>
</dbReference>
<evidence type="ECO:0000313" key="1">
    <source>
        <dbReference type="EMBL" id="AIY39686.1"/>
    </source>
</evidence>
<dbReference type="AlphaFoldDB" id="A0A0A1F577"/>